<dbReference type="InterPro" id="IPR003423">
    <property type="entry name" value="OMP_efflux"/>
</dbReference>
<protein>
    <submittedName>
        <fullName evidence="3">Efflux transporter outer membrane subunit</fullName>
    </submittedName>
</protein>
<evidence type="ECO:0000256" key="2">
    <source>
        <dbReference type="RuleBase" id="RU362097"/>
    </source>
</evidence>
<dbReference type="Gene3D" id="1.20.1600.10">
    <property type="entry name" value="Outer membrane efflux proteins (OEP)"/>
    <property type="match status" value="1"/>
</dbReference>
<dbReference type="SUPFAM" id="SSF56954">
    <property type="entry name" value="Outer membrane efflux proteins (OEP)"/>
    <property type="match status" value="1"/>
</dbReference>
<dbReference type="Pfam" id="PF02321">
    <property type="entry name" value="OEP"/>
    <property type="match status" value="2"/>
</dbReference>
<gene>
    <name evidence="3" type="ORF">OLW01_00230</name>
</gene>
<dbReference type="PANTHER" id="PTHR30203:SF30">
    <property type="entry name" value="OUTER MEMBRANE PROTEIN-RELATED"/>
    <property type="match status" value="1"/>
</dbReference>
<keyword evidence="2" id="KW-0812">Transmembrane</keyword>
<keyword evidence="2" id="KW-0564">Palmitate</keyword>
<keyword evidence="4" id="KW-1185">Reference proteome</keyword>
<dbReference type="Proteomes" id="UP001163726">
    <property type="component" value="Chromosome"/>
</dbReference>
<organism evidence="3 4">
    <name type="scientific">Catenovulum adriaticum</name>
    <dbReference type="NCBI Taxonomy" id="2984846"/>
    <lineage>
        <taxon>Bacteria</taxon>
        <taxon>Pseudomonadati</taxon>
        <taxon>Pseudomonadota</taxon>
        <taxon>Gammaproteobacteria</taxon>
        <taxon>Alteromonadales</taxon>
        <taxon>Alteromonadaceae</taxon>
        <taxon>Catenovulum</taxon>
    </lineage>
</organism>
<accession>A0ABY7APB3</accession>
<evidence type="ECO:0000313" key="4">
    <source>
        <dbReference type="Proteomes" id="UP001163726"/>
    </source>
</evidence>
<dbReference type="PROSITE" id="PS51257">
    <property type="entry name" value="PROKAR_LIPOPROTEIN"/>
    <property type="match status" value="1"/>
</dbReference>
<reference evidence="3" key="1">
    <citation type="submission" date="2022-10" db="EMBL/GenBank/DDBJ databases">
        <title>Catenovulum adriacola sp. nov. isolated in the Harbour of Susak.</title>
        <authorList>
            <person name="Schoch T."/>
            <person name="Reich S.J."/>
            <person name="Stoeferle S."/>
            <person name="Flaiz M."/>
            <person name="Kazda M."/>
            <person name="Riedel C.U."/>
            <person name="Duerre P."/>
        </authorList>
    </citation>
    <scope>NUCLEOTIDE SEQUENCE</scope>
    <source>
        <strain evidence="3">TS8</strain>
    </source>
</reference>
<dbReference type="InterPro" id="IPR010131">
    <property type="entry name" value="MdtP/NodT-like"/>
</dbReference>
<dbReference type="Gene3D" id="2.20.200.10">
    <property type="entry name" value="Outer membrane efflux proteins (OEP)"/>
    <property type="match status" value="1"/>
</dbReference>
<name>A0ABY7APB3_9ALTE</name>
<proteinExistence type="inferred from homology"/>
<comment type="subcellular location">
    <subcellularLocation>
        <location evidence="2">Cell outer membrane</location>
        <topology evidence="2">Lipid-anchor</topology>
    </subcellularLocation>
</comment>
<comment type="similarity">
    <text evidence="1 2">Belongs to the outer membrane factor (OMF) (TC 1.B.17) family.</text>
</comment>
<dbReference type="RefSeq" id="WP_268074587.1">
    <property type="nucleotide sequence ID" value="NZ_CP109965.1"/>
</dbReference>
<keyword evidence="2" id="KW-0472">Membrane</keyword>
<dbReference type="PANTHER" id="PTHR30203">
    <property type="entry name" value="OUTER MEMBRANE CATION EFFLUX PROTEIN"/>
    <property type="match status" value="1"/>
</dbReference>
<evidence type="ECO:0000313" key="3">
    <source>
        <dbReference type="EMBL" id="WAJ70285.1"/>
    </source>
</evidence>
<dbReference type="NCBIfam" id="TIGR01845">
    <property type="entry name" value="outer_NodT"/>
    <property type="match status" value="1"/>
</dbReference>
<sequence length="457" mass="50973">MKKISVYCLVLWVTACAYQPNQHDLSMQMPAQLNQLGLESQVSAQTLSLSQMQWWQTFTSPQLNSLMSELDTRNLSIAAAQLRLDKSRALLAQQQADYWPSVSARASQRNGYNFDNQNESSSSSLGFSAAYEIDLWGTRDAANASAKLNLIASQQQVQSVLLQLQIQLASQYFSHLSLLQRLDISTQNLAASESLLKLIQAQFEAGSASGIEVSQQTNSLLSAQAQLMTVERDINFSQRALAALLGKSDMQIELKYESIEQLSIPEISQRQSAKQLMQRPDIQIAQTQLRLQDANLYQVEQQKWPSLTVSADLSLADLMSFGSGWSAAIASGLSMPIFNAGKIDQQIEVAKTDVQIALANYQDAVVQAVKESLNSLTELSYQTNLYQVKQQELDNNQRLYRLAQIRFDSGDTDFLNLLNAQRSWFNAKLTHAAAKRDILQANIDVYKALAGKPEFKR</sequence>
<keyword evidence="2" id="KW-0449">Lipoprotein</keyword>
<keyword evidence="2" id="KW-1134">Transmembrane beta strand</keyword>
<evidence type="ECO:0000256" key="1">
    <source>
        <dbReference type="ARBA" id="ARBA00007613"/>
    </source>
</evidence>
<dbReference type="EMBL" id="CP109965">
    <property type="protein sequence ID" value="WAJ70285.1"/>
    <property type="molecule type" value="Genomic_DNA"/>
</dbReference>